<evidence type="ECO:0000313" key="2">
    <source>
        <dbReference type="Proteomes" id="UP000054703"/>
    </source>
</evidence>
<reference evidence="1 2" key="1">
    <citation type="submission" date="2015-11" db="EMBL/GenBank/DDBJ databases">
        <title>Genomic analysis of 38 Legionella species identifies large and diverse effector repertoires.</title>
        <authorList>
            <person name="Burstein D."/>
            <person name="Amaro F."/>
            <person name="Zusman T."/>
            <person name="Lifshitz Z."/>
            <person name="Cohen O."/>
            <person name="Gilbert J.A."/>
            <person name="Pupko T."/>
            <person name="Shuman H.A."/>
            <person name="Segal G."/>
        </authorList>
    </citation>
    <scope>NUCLEOTIDE SEQUENCE [LARGE SCALE GENOMIC DNA]</scope>
    <source>
        <strain evidence="1 2">SC-63-C7</strain>
    </source>
</reference>
<dbReference type="STRING" id="45074.Lsan_0430"/>
<organism evidence="1 2">
    <name type="scientific">Legionella santicrucis</name>
    <dbReference type="NCBI Taxonomy" id="45074"/>
    <lineage>
        <taxon>Bacteria</taxon>
        <taxon>Pseudomonadati</taxon>
        <taxon>Pseudomonadota</taxon>
        <taxon>Gammaproteobacteria</taxon>
        <taxon>Legionellales</taxon>
        <taxon>Legionellaceae</taxon>
        <taxon>Legionella</taxon>
    </lineage>
</organism>
<protein>
    <submittedName>
        <fullName evidence="1">Uncharacterized protein</fullName>
    </submittedName>
</protein>
<proteinExistence type="predicted"/>
<name>A0A0W0ZBE2_9GAMM</name>
<keyword evidence="2" id="KW-1185">Reference proteome</keyword>
<dbReference type="AlphaFoldDB" id="A0A0W0ZBE2"/>
<dbReference type="PATRIC" id="fig|45074.5.peg.456"/>
<comment type="caution">
    <text evidence="1">The sequence shown here is derived from an EMBL/GenBank/DDBJ whole genome shotgun (WGS) entry which is preliminary data.</text>
</comment>
<accession>A0A0W0ZBE2</accession>
<gene>
    <name evidence="1" type="ORF">Lsan_0430</name>
</gene>
<dbReference type="EMBL" id="LNYU01000009">
    <property type="protein sequence ID" value="KTD66485.1"/>
    <property type="molecule type" value="Genomic_DNA"/>
</dbReference>
<sequence>MALLAPKKIVEQTKIKLEIDKELFDKINNYCAWIGISDLNDFFTQSAQFILDTDKDWKSYLKSIDK</sequence>
<evidence type="ECO:0000313" key="1">
    <source>
        <dbReference type="EMBL" id="KTD66485.1"/>
    </source>
</evidence>
<dbReference type="Proteomes" id="UP000054703">
    <property type="component" value="Unassembled WGS sequence"/>
</dbReference>
<dbReference type="OrthoDB" id="5641080at2"/>
<dbReference type="RefSeq" id="WP_058512903.1">
    <property type="nucleotide sequence ID" value="NZ_CAAAIH010000025.1"/>
</dbReference>